<dbReference type="RefSeq" id="WP_105241195.1">
    <property type="nucleotide sequence ID" value="NZ_CP023270.1"/>
</dbReference>
<comment type="subunit">
    <text evidence="5 16">Homodimer.</text>
</comment>
<dbReference type="EC" id="2.7.1.33" evidence="6 16"/>
<feature type="binding site" evidence="16">
    <location>
        <begin position="103"/>
        <end position="106"/>
    </location>
    <ligand>
        <name>substrate</name>
    </ligand>
</feature>
<evidence type="ECO:0000256" key="12">
    <source>
        <dbReference type="ARBA" id="ARBA00022958"/>
    </source>
</evidence>
<keyword evidence="12 16" id="KW-0630">Potassium</keyword>
<organism evidence="17 18">
    <name type="scientific">Achromobacter spanius</name>
    <dbReference type="NCBI Taxonomy" id="217203"/>
    <lineage>
        <taxon>Bacteria</taxon>
        <taxon>Pseudomonadati</taxon>
        <taxon>Pseudomonadota</taxon>
        <taxon>Betaproteobacteria</taxon>
        <taxon>Burkholderiales</taxon>
        <taxon>Alcaligenaceae</taxon>
        <taxon>Achromobacter</taxon>
    </lineage>
</organism>
<evidence type="ECO:0000256" key="10">
    <source>
        <dbReference type="ARBA" id="ARBA00022777"/>
    </source>
</evidence>
<dbReference type="EMBL" id="CP023270">
    <property type="protein sequence ID" value="AVJ30622.1"/>
    <property type="molecule type" value="Genomic_DNA"/>
</dbReference>
<evidence type="ECO:0000256" key="9">
    <source>
        <dbReference type="ARBA" id="ARBA00022741"/>
    </source>
</evidence>
<keyword evidence="18" id="KW-1185">Reference proteome</keyword>
<keyword evidence="11 16" id="KW-0067">ATP-binding</keyword>
<reference evidence="17 18" key="1">
    <citation type="submission" date="2017-09" db="EMBL/GenBank/DDBJ databases">
        <title>Genomic, metabolic, and phenotypic characteristics of bacterial isolates from the natural microbiome of the model nematode Caenorhabditis elegans.</title>
        <authorList>
            <person name="Zimmermann J."/>
            <person name="Obeng N."/>
            <person name="Yang W."/>
            <person name="Obeng O."/>
            <person name="Kissoyan K."/>
            <person name="Pees B."/>
            <person name="Dirksen P."/>
            <person name="Hoppner M."/>
            <person name="Franke A."/>
            <person name="Rosenstiel P."/>
            <person name="Leippe M."/>
            <person name="Dierking K."/>
            <person name="Kaleta C."/>
            <person name="Schulenburg H."/>
        </authorList>
    </citation>
    <scope>NUCLEOTIDE SEQUENCE [LARGE SCALE GENOMIC DNA]</scope>
    <source>
        <strain evidence="17 18">MYb73</strain>
    </source>
</reference>
<comment type="caution">
    <text evidence="16">Lacks conserved residue(s) required for the propagation of feature annotation.</text>
</comment>
<evidence type="ECO:0000256" key="4">
    <source>
        <dbReference type="ARBA" id="ARBA00005225"/>
    </source>
</evidence>
<comment type="pathway">
    <text evidence="4 16">Cofactor biosynthesis; coenzyme A biosynthesis; CoA from (R)-pantothenate: step 1/5.</text>
</comment>
<dbReference type="InterPro" id="IPR004619">
    <property type="entry name" value="Type_III_PanK"/>
</dbReference>
<evidence type="ECO:0000256" key="14">
    <source>
        <dbReference type="ARBA" id="ARBA00038036"/>
    </source>
</evidence>
<dbReference type="HAMAP" id="MF_01274">
    <property type="entry name" value="Pantothen_kinase_3"/>
    <property type="match status" value="1"/>
</dbReference>
<feature type="active site" description="Proton acceptor" evidence="16">
    <location>
        <position position="105"/>
    </location>
</feature>
<evidence type="ECO:0000256" key="7">
    <source>
        <dbReference type="ARBA" id="ARBA00022490"/>
    </source>
</evidence>
<dbReference type="GO" id="GO:0005524">
    <property type="term" value="F:ATP binding"/>
    <property type="evidence" value="ECO:0007669"/>
    <property type="project" value="UniProtKB-UniRule"/>
</dbReference>
<dbReference type="PANTHER" id="PTHR34265">
    <property type="entry name" value="TYPE III PANTOTHENATE KINASE"/>
    <property type="match status" value="1"/>
</dbReference>
<dbReference type="CDD" id="cd24015">
    <property type="entry name" value="ASKHA_NBD_PanK-III"/>
    <property type="match status" value="1"/>
</dbReference>
<evidence type="ECO:0000256" key="5">
    <source>
        <dbReference type="ARBA" id="ARBA00011738"/>
    </source>
</evidence>
<dbReference type="Proteomes" id="UP000239477">
    <property type="component" value="Chromosome"/>
</dbReference>
<keyword evidence="10 16" id="KW-0418">Kinase</keyword>
<evidence type="ECO:0000256" key="2">
    <source>
        <dbReference type="ARBA" id="ARBA00001958"/>
    </source>
</evidence>
<evidence type="ECO:0000256" key="3">
    <source>
        <dbReference type="ARBA" id="ARBA00004496"/>
    </source>
</evidence>
<dbReference type="InterPro" id="IPR043129">
    <property type="entry name" value="ATPase_NBD"/>
</dbReference>
<comment type="cofactor">
    <cofactor evidence="2">
        <name>K(+)</name>
        <dbReference type="ChEBI" id="CHEBI:29103"/>
    </cofactor>
</comment>
<comment type="function">
    <text evidence="16">Catalyzes the phosphorylation of pantothenate (Pan), the first step in CoA biosynthesis.</text>
</comment>
<gene>
    <name evidence="16" type="primary">coaX</name>
    <name evidence="17" type="ORF">CLM73_27885</name>
</gene>
<dbReference type="Gene3D" id="3.30.420.40">
    <property type="match status" value="2"/>
</dbReference>
<proteinExistence type="inferred from homology"/>
<feature type="binding site" evidence="16">
    <location>
        <position position="96"/>
    </location>
    <ligand>
        <name>substrate</name>
    </ligand>
</feature>
<evidence type="ECO:0000256" key="6">
    <source>
        <dbReference type="ARBA" id="ARBA00012102"/>
    </source>
</evidence>
<feature type="binding site" evidence="16">
    <location>
        <begin position="6"/>
        <end position="13"/>
    </location>
    <ligand>
        <name>ATP</name>
        <dbReference type="ChEBI" id="CHEBI:30616"/>
    </ligand>
</feature>
<keyword evidence="9 16" id="KW-0547">Nucleotide-binding</keyword>
<comment type="cofactor">
    <cofactor evidence="16">
        <name>NH4(+)</name>
        <dbReference type="ChEBI" id="CHEBI:28938"/>
    </cofactor>
    <cofactor evidence="16">
        <name>K(+)</name>
        <dbReference type="ChEBI" id="CHEBI:29103"/>
    </cofactor>
    <text evidence="16">A monovalent cation. Ammonium or potassium.</text>
</comment>
<evidence type="ECO:0000256" key="11">
    <source>
        <dbReference type="ARBA" id="ARBA00022840"/>
    </source>
</evidence>
<comment type="subcellular location">
    <subcellularLocation>
        <location evidence="3 16">Cytoplasm</location>
    </subcellularLocation>
</comment>
<sequence length="268" mass="27794">MIILIDSGNSRLKVGWLDASNPDMPREPAAVAFDGLDLNALDDWLAALPRPPRRALGVNVAGATRGDAIAAILQKHGCAVTWSPSQATTLGLVNSYRTPTQLGADRWASLLGVLSRLPGTHPPFVLASFGTATTIDTVGPDNVFAGGLILPGPAMMRTSLAHGTANLPIANGQVVPYPTDTHEAIASGIAAAQAGAVVRQWLAGRQRYGQTPQIYAAGGGWPEVHQEIERLLADAGGAFGATPVPVYLDHPVLDGLAAVARATLNTTP</sequence>
<dbReference type="OrthoDB" id="9781305at2"/>
<dbReference type="AlphaFoldDB" id="A0A2S0IEZ9"/>
<dbReference type="Pfam" id="PF03309">
    <property type="entry name" value="Pan_kinase"/>
    <property type="match status" value="1"/>
</dbReference>
<feature type="binding site" evidence="16">
    <location>
        <position position="131"/>
    </location>
    <ligand>
        <name>ATP</name>
        <dbReference type="ChEBI" id="CHEBI:30616"/>
    </ligand>
</feature>
<protein>
    <recommendedName>
        <fullName evidence="15 16">Type III pantothenate kinase</fullName>
        <ecNumber evidence="6 16">2.7.1.33</ecNumber>
    </recommendedName>
    <alternativeName>
        <fullName evidence="16">PanK-III</fullName>
    </alternativeName>
    <alternativeName>
        <fullName evidence="16">Pantothenic acid kinase</fullName>
    </alternativeName>
</protein>
<dbReference type="GO" id="GO:0015937">
    <property type="term" value="P:coenzyme A biosynthetic process"/>
    <property type="evidence" value="ECO:0007669"/>
    <property type="project" value="UniProtKB-UniRule"/>
</dbReference>
<keyword evidence="13 16" id="KW-0173">Coenzyme A biosynthesis</keyword>
<comment type="similarity">
    <text evidence="14 16">Belongs to the type III pantothenate kinase family.</text>
</comment>
<feature type="binding site" evidence="16">
    <location>
        <position position="181"/>
    </location>
    <ligand>
        <name>substrate</name>
    </ligand>
</feature>
<name>A0A2S0IEZ9_9BURK</name>
<dbReference type="GO" id="GO:0005737">
    <property type="term" value="C:cytoplasm"/>
    <property type="evidence" value="ECO:0007669"/>
    <property type="project" value="UniProtKB-SubCell"/>
</dbReference>
<keyword evidence="7 16" id="KW-0963">Cytoplasm</keyword>
<keyword evidence="8 16" id="KW-0808">Transferase</keyword>
<evidence type="ECO:0000256" key="8">
    <source>
        <dbReference type="ARBA" id="ARBA00022679"/>
    </source>
</evidence>
<evidence type="ECO:0000256" key="1">
    <source>
        <dbReference type="ARBA" id="ARBA00001206"/>
    </source>
</evidence>
<dbReference type="SUPFAM" id="SSF53067">
    <property type="entry name" value="Actin-like ATPase domain"/>
    <property type="match status" value="2"/>
</dbReference>
<dbReference type="UniPathway" id="UPA00241">
    <property type="reaction ID" value="UER00352"/>
</dbReference>
<evidence type="ECO:0000313" key="17">
    <source>
        <dbReference type="EMBL" id="AVJ30622.1"/>
    </source>
</evidence>
<evidence type="ECO:0000256" key="15">
    <source>
        <dbReference type="ARBA" id="ARBA00040883"/>
    </source>
</evidence>
<accession>A0A2S0IEZ9</accession>
<evidence type="ECO:0000256" key="13">
    <source>
        <dbReference type="ARBA" id="ARBA00022993"/>
    </source>
</evidence>
<dbReference type="PANTHER" id="PTHR34265:SF1">
    <property type="entry name" value="TYPE III PANTOTHENATE KINASE"/>
    <property type="match status" value="1"/>
</dbReference>
<comment type="catalytic activity">
    <reaction evidence="1 16">
        <text>(R)-pantothenate + ATP = (R)-4'-phosphopantothenate + ADP + H(+)</text>
        <dbReference type="Rhea" id="RHEA:16373"/>
        <dbReference type="ChEBI" id="CHEBI:10986"/>
        <dbReference type="ChEBI" id="CHEBI:15378"/>
        <dbReference type="ChEBI" id="CHEBI:29032"/>
        <dbReference type="ChEBI" id="CHEBI:30616"/>
        <dbReference type="ChEBI" id="CHEBI:456216"/>
        <dbReference type="EC" id="2.7.1.33"/>
    </reaction>
</comment>
<evidence type="ECO:0000313" key="18">
    <source>
        <dbReference type="Proteomes" id="UP000239477"/>
    </source>
</evidence>
<evidence type="ECO:0000256" key="16">
    <source>
        <dbReference type="HAMAP-Rule" id="MF_01274"/>
    </source>
</evidence>
<dbReference type="GO" id="GO:0004594">
    <property type="term" value="F:pantothenate kinase activity"/>
    <property type="evidence" value="ECO:0007669"/>
    <property type="project" value="UniProtKB-UniRule"/>
</dbReference>